<comment type="caution">
    <text evidence="1">The sequence shown here is derived from an EMBL/GenBank/DDBJ whole genome shotgun (WGS) entry which is preliminary data.</text>
</comment>
<evidence type="ECO:0000313" key="2">
    <source>
        <dbReference type="Proteomes" id="UP001316087"/>
    </source>
</evidence>
<dbReference type="EMBL" id="JAKZFC010000001">
    <property type="protein sequence ID" value="MCH7321558.1"/>
    <property type="molecule type" value="Genomic_DNA"/>
</dbReference>
<protein>
    <submittedName>
        <fullName evidence="1">Uncharacterized protein</fullName>
    </submittedName>
</protein>
<sequence length="118" mass="13642">MTDKKIFIALAVLLASVLIYKQIVPFPLKRDLKDGTLLEMHDMTRMSITEYPEMNSYMTTDLQEIKEMDALLMDVKVKVGPIFEELSRDDEALKVRFSMAESGFAITYTFYENGIWCV</sequence>
<keyword evidence="2" id="KW-1185">Reference proteome</keyword>
<dbReference type="RefSeq" id="WP_241368583.1">
    <property type="nucleotide sequence ID" value="NZ_JAKZFC010000001.1"/>
</dbReference>
<name>A0ABS9UB35_9BACL</name>
<organism evidence="1 2">
    <name type="scientific">Solibacillus palustris</name>
    <dbReference type="NCBI Taxonomy" id="2908203"/>
    <lineage>
        <taxon>Bacteria</taxon>
        <taxon>Bacillati</taxon>
        <taxon>Bacillota</taxon>
        <taxon>Bacilli</taxon>
        <taxon>Bacillales</taxon>
        <taxon>Caryophanaceae</taxon>
        <taxon>Solibacillus</taxon>
    </lineage>
</organism>
<reference evidence="1 2" key="1">
    <citation type="submission" date="2022-03" db="EMBL/GenBank/DDBJ databases">
        <authorList>
            <person name="Jo J.-H."/>
            <person name="Im W.-T."/>
        </authorList>
    </citation>
    <scope>NUCLEOTIDE SEQUENCE [LARGE SCALE GENOMIC DNA]</scope>
    <source>
        <strain evidence="1 2">MA9</strain>
    </source>
</reference>
<proteinExistence type="predicted"/>
<dbReference type="Proteomes" id="UP001316087">
    <property type="component" value="Unassembled WGS sequence"/>
</dbReference>
<evidence type="ECO:0000313" key="1">
    <source>
        <dbReference type="EMBL" id="MCH7321558.1"/>
    </source>
</evidence>
<accession>A0ABS9UB35</accession>
<gene>
    <name evidence="1" type="ORF">LZ480_06590</name>
</gene>